<feature type="compositionally biased region" description="Low complexity" evidence="6">
    <location>
        <begin position="12"/>
        <end position="28"/>
    </location>
</feature>
<dbReference type="PANTHER" id="PTHR10283">
    <property type="entry name" value="SOLUTE CARRIER FAMILY 13 MEMBER"/>
    <property type="match status" value="1"/>
</dbReference>
<organism evidence="10">
    <name type="scientific">Perkinsus marinus (strain ATCC 50983 / TXsc)</name>
    <dbReference type="NCBI Taxonomy" id="423536"/>
    <lineage>
        <taxon>Eukaryota</taxon>
        <taxon>Sar</taxon>
        <taxon>Alveolata</taxon>
        <taxon>Perkinsozoa</taxon>
        <taxon>Perkinsea</taxon>
        <taxon>Perkinsida</taxon>
        <taxon>Perkinsidae</taxon>
        <taxon>Perkinsus</taxon>
    </lineage>
</organism>
<keyword evidence="2" id="KW-0813">Transport</keyword>
<feature type="transmembrane region" description="Helical" evidence="7">
    <location>
        <begin position="79"/>
        <end position="98"/>
    </location>
</feature>
<comment type="subcellular location">
    <subcellularLocation>
        <location evidence="1">Membrane</location>
        <topology evidence="1">Multi-pass membrane protein</topology>
    </subcellularLocation>
</comment>
<feature type="transmembrane region" description="Helical" evidence="7">
    <location>
        <begin position="408"/>
        <end position="432"/>
    </location>
</feature>
<dbReference type="Pfam" id="PF03600">
    <property type="entry name" value="CitMHS"/>
    <property type="match status" value="2"/>
</dbReference>
<dbReference type="InParanoid" id="C5KDV5"/>
<dbReference type="OMA" id="HAKGRRN"/>
<keyword evidence="4 7" id="KW-1133">Transmembrane helix</keyword>
<evidence type="ECO:0000256" key="7">
    <source>
        <dbReference type="SAM" id="Phobius"/>
    </source>
</evidence>
<reference evidence="9 10" key="1">
    <citation type="submission" date="2008-07" db="EMBL/GenBank/DDBJ databases">
        <authorList>
            <person name="El-Sayed N."/>
            <person name="Caler E."/>
            <person name="Inman J."/>
            <person name="Amedeo P."/>
            <person name="Hass B."/>
            <person name="Wortman J."/>
        </authorList>
    </citation>
    <scope>NUCLEOTIDE SEQUENCE [LARGE SCALE GENOMIC DNA]</scope>
    <source>
        <strain evidence="10">ATCC 50983 / TXsc</strain>
    </source>
</reference>
<evidence type="ECO:0000256" key="1">
    <source>
        <dbReference type="ARBA" id="ARBA00004141"/>
    </source>
</evidence>
<keyword evidence="10" id="KW-1185">Reference proteome</keyword>
<proteinExistence type="predicted"/>
<dbReference type="GO" id="GO:0005886">
    <property type="term" value="C:plasma membrane"/>
    <property type="evidence" value="ECO:0007669"/>
    <property type="project" value="TreeGrafter"/>
</dbReference>
<evidence type="ECO:0000256" key="2">
    <source>
        <dbReference type="ARBA" id="ARBA00022448"/>
    </source>
</evidence>
<name>C5KDV5_PERM5</name>
<keyword evidence="5 7" id="KW-0472">Membrane</keyword>
<dbReference type="RefSeq" id="XP_002785612.1">
    <property type="nucleotide sequence ID" value="XM_002785566.1"/>
</dbReference>
<accession>C5KDV5</accession>
<feature type="domain" description="Citrate transporter-like" evidence="8">
    <location>
        <begin position="380"/>
        <end position="536"/>
    </location>
</feature>
<dbReference type="Proteomes" id="UP000007800">
    <property type="component" value="Unassembled WGS sequence"/>
</dbReference>
<feature type="transmembrane region" description="Helical" evidence="7">
    <location>
        <begin position="225"/>
        <end position="256"/>
    </location>
</feature>
<evidence type="ECO:0000256" key="4">
    <source>
        <dbReference type="ARBA" id="ARBA00022989"/>
    </source>
</evidence>
<gene>
    <name evidence="9" type="ORF">Pmar_PMAR022358</name>
</gene>
<feature type="transmembrane region" description="Helical" evidence="7">
    <location>
        <begin position="268"/>
        <end position="287"/>
    </location>
</feature>
<feature type="transmembrane region" description="Helical" evidence="7">
    <location>
        <begin position="307"/>
        <end position="333"/>
    </location>
</feature>
<evidence type="ECO:0000256" key="6">
    <source>
        <dbReference type="SAM" id="MobiDB-lite"/>
    </source>
</evidence>
<sequence>MAVRSKGYRPVSGSIHIGESSSSSSSSSSEDDGKRDVTRTRKINRIMGDTIMEEEEDREVSKARSPYSSRFSWPSNRQFISAGIGLVAGSIAALLPLGFPSADAAAQRCLGILVAAAIWWVLEPWPPYVTSLHLGLLIVISRVMRVPDPSSMALVPARIVGSEIGESEALPPSAAAILVSAAFFDPVIFLFISGFAMGQALEKFHITERLATRLLSRVSTGGDRLAIVILLLGLLVSGALSNVAAAVLLTAVVAPVARELTDSESKRAILGVAFGCNVGGMITPIASPQNVIALVALRSNGGSDLSFMQWIIFALPVCAIAAASVFVVLKFMYNGRRSDAKMVEMTERRRNSSEGIVAITVFLWMIFDIVGLDGVFGSMGMVGLMAVVALHSLGILTTEDWHGMQWSVLTLLGGGVALGNAVESSGLLRIIADEISKSLEGSSVWASAVCFFLCTGLVANFLSSTVCAIVALPVVAKVGAVVGHPRLFTVGCAFMTSAAMGLPVSSFPNANAAGVVNLSLPGAPTTPILQSRDFVKSVIISTVGYAWAMFLGWYHKTCPLFPIVLAVNITTSSKGSEFIANVSR</sequence>
<evidence type="ECO:0000259" key="8">
    <source>
        <dbReference type="Pfam" id="PF03600"/>
    </source>
</evidence>
<dbReference type="GO" id="GO:0005315">
    <property type="term" value="F:phosphate transmembrane transporter activity"/>
    <property type="evidence" value="ECO:0007669"/>
    <property type="project" value="TreeGrafter"/>
</dbReference>
<dbReference type="GO" id="GO:0006817">
    <property type="term" value="P:phosphate ion transport"/>
    <property type="evidence" value="ECO:0007669"/>
    <property type="project" value="TreeGrafter"/>
</dbReference>
<evidence type="ECO:0000313" key="10">
    <source>
        <dbReference type="Proteomes" id="UP000007800"/>
    </source>
</evidence>
<dbReference type="GeneID" id="9062539"/>
<dbReference type="PANTHER" id="PTHR10283:SF92">
    <property type="entry name" value="LOW-AFFINITY PHOSPHATE TRANSPORTER PHO91"/>
    <property type="match status" value="1"/>
</dbReference>
<feature type="transmembrane region" description="Helical" evidence="7">
    <location>
        <begin position="174"/>
        <end position="197"/>
    </location>
</feature>
<feature type="region of interest" description="Disordered" evidence="6">
    <location>
        <begin position="1"/>
        <end position="40"/>
    </location>
</feature>
<dbReference type="InterPro" id="IPR004680">
    <property type="entry name" value="Cit_transptr-like_dom"/>
</dbReference>
<dbReference type="EMBL" id="GG672124">
    <property type="protein sequence ID" value="EER17408.1"/>
    <property type="molecule type" value="Genomic_DNA"/>
</dbReference>
<evidence type="ECO:0000256" key="3">
    <source>
        <dbReference type="ARBA" id="ARBA00022692"/>
    </source>
</evidence>
<evidence type="ECO:0000313" key="9">
    <source>
        <dbReference type="EMBL" id="EER17408.1"/>
    </source>
</evidence>
<evidence type="ECO:0000256" key="5">
    <source>
        <dbReference type="ARBA" id="ARBA00023136"/>
    </source>
</evidence>
<feature type="transmembrane region" description="Helical" evidence="7">
    <location>
        <begin position="444"/>
        <end position="475"/>
    </location>
</feature>
<dbReference type="OrthoDB" id="420091at2759"/>
<dbReference type="AlphaFoldDB" id="C5KDV5"/>
<feature type="transmembrane region" description="Helical" evidence="7">
    <location>
        <begin position="354"/>
        <end position="372"/>
    </location>
</feature>
<dbReference type="GO" id="GO:0006797">
    <property type="term" value="P:polyphosphate metabolic process"/>
    <property type="evidence" value="ECO:0007669"/>
    <property type="project" value="TreeGrafter"/>
</dbReference>
<feature type="domain" description="Citrate transporter-like" evidence="8">
    <location>
        <begin position="118"/>
        <end position="369"/>
    </location>
</feature>
<keyword evidence="3 7" id="KW-0812">Transmembrane</keyword>
<protein>
    <submittedName>
        <fullName evidence="9">Membrane protein, putative</fullName>
    </submittedName>
</protein>